<dbReference type="Pfam" id="PF03413">
    <property type="entry name" value="PepSY"/>
    <property type="match status" value="1"/>
</dbReference>
<sequence>MPPDDVPGAVWQGAAEPVLNRPFSHGSAGRVQYGVRRSGSAPPPHPNPPPTKRGRERSPGRSTGSRRRPAGTVRALSPLPLLVLLLALGGPPALARDSGDHDRARAAMQAGQIRPLADLLAEIERRYIGQVIETDLDREDGRWVYEFKLLPPTGHVYTLEVDAATGTVLDTDGPVQERR</sequence>
<name>A0A4R4D343_9PROT</name>
<protein>
    <recommendedName>
        <fullName evidence="2">PepSY domain-containing protein</fullName>
    </recommendedName>
</protein>
<reference evidence="3 4" key="1">
    <citation type="submission" date="2019-03" db="EMBL/GenBank/DDBJ databases">
        <title>Paracraurococcus aquatilis NE82 genome sequence.</title>
        <authorList>
            <person name="Zhao Y."/>
            <person name="Du Z."/>
        </authorList>
    </citation>
    <scope>NUCLEOTIDE SEQUENCE [LARGE SCALE GENOMIC DNA]</scope>
    <source>
        <strain evidence="3 4">NE82</strain>
    </source>
</reference>
<dbReference type="Gene3D" id="3.10.450.40">
    <property type="match status" value="1"/>
</dbReference>
<dbReference type="Proteomes" id="UP000295023">
    <property type="component" value="Unassembled WGS sequence"/>
</dbReference>
<evidence type="ECO:0000256" key="1">
    <source>
        <dbReference type="SAM" id="MobiDB-lite"/>
    </source>
</evidence>
<evidence type="ECO:0000313" key="4">
    <source>
        <dbReference type="Proteomes" id="UP000295023"/>
    </source>
</evidence>
<feature type="region of interest" description="Disordered" evidence="1">
    <location>
        <begin position="1"/>
        <end position="72"/>
    </location>
</feature>
<feature type="domain" description="PepSY" evidence="2">
    <location>
        <begin position="116"/>
        <end position="171"/>
    </location>
</feature>
<comment type="caution">
    <text evidence="3">The sequence shown here is derived from an EMBL/GenBank/DDBJ whole genome shotgun (WGS) entry which is preliminary data.</text>
</comment>
<dbReference type="AlphaFoldDB" id="A0A4R4D343"/>
<organism evidence="3 4">
    <name type="scientific">Roseicella aquatilis</name>
    <dbReference type="NCBI Taxonomy" id="2527868"/>
    <lineage>
        <taxon>Bacteria</taxon>
        <taxon>Pseudomonadati</taxon>
        <taxon>Pseudomonadota</taxon>
        <taxon>Alphaproteobacteria</taxon>
        <taxon>Acetobacterales</taxon>
        <taxon>Roseomonadaceae</taxon>
        <taxon>Roseicella</taxon>
    </lineage>
</organism>
<dbReference type="InterPro" id="IPR025711">
    <property type="entry name" value="PepSY"/>
</dbReference>
<gene>
    <name evidence="3" type="ORF">EXY23_26190</name>
</gene>
<feature type="compositionally biased region" description="Pro residues" evidence="1">
    <location>
        <begin position="41"/>
        <end position="51"/>
    </location>
</feature>
<evidence type="ECO:0000259" key="2">
    <source>
        <dbReference type="Pfam" id="PF03413"/>
    </source>
</evidence>
<dbReference type="OrthoDB" id="7856745at2"/>
<keyword evidence="4" id="KW-1185">Reference proteome</keyword>
<evidence type="ECO:0000313" key="3">
    <source>
        <dbReference type="EMBL" id="TCZ52619.1"/>
    </source>
</evidence>
<accession>A0A4R4D343</accession>
<dbReference type="EMBL" id="SKBM01000048">
    <property type="protein sequence ID" value="TCZ52619.1"/>
    <property type="molecule type" value="Genomic_DNA"/>
</dbReference>
<proteinExistence type="predicted"/>